<protein>
    <submittedName>
        <fullName evidence="2">Uncharacterized protein</fullName>
    </submittedName>
</protein>
<gene>
    <name evidence="2" type="ORF">NDI54_04765</name>
</gene>
<keyword evidence="1" id="KW-1133">Transmembrane helix</keyword>
<keyword evidence="1" id="KW-0472">Membrane</keyword>
<proteinExistence type="predicted"/>
<comment type="caution">
    <text evidence="2">The sequence shown here is derived from an EMBL/GenBank/DDBJ whole genome shotgun (WGS) entry which is preliminary data.</text>
</comment>
<dbReference type="EMBL" id="JAMQOM010000002">
    <property type="protein sequence ID" value="MDS0220662.1"/>
    <property type="molecule type" value="Genomic_DNA"/>
</dbReference>
<name>A0AAE4EV91_9EURY</name>
<evidence type="ECO:0000313" key="3">
    <source>
        <dbReference type="Proteomes" id="UP001253439"/>
    </source>
</evidence>
<reference evidence="2 3" key="1">
    <citation type="submission" date="2022-06" db="EMBL/GenBank/DDBJ databases">
        <title>Haloarcula sp. a new haloarchaeum isolate from saline soil.</title>
        <authorList>
            <person name="Strakova D."/>
            <person name="Galisteo C."/>
            <person name="Sanchez-Porro C."/>
            <person name="Ventosa A."/>
        </authorList>
    </citation>
    <scope>NUCLEOTIDE SEQUENCE [LARGE SCALE GENOMIC DNA]</scope>
    <source>
        <strain evidence="2 3">S1AR25-5A</strain>
    </source>
</reference>
<keyword evidence="3" id="KW-1185">Reference proteome</keyword>
<dbReference type="Proteomes" id="UP001253439">
    <property type="component" value="Unassembled WGS sequence"/>
</dbReference>
<sequence length="55" mass="6084">MVQFSSLLVWAIIGFGFFVSASFIGTVLGLQYYHSGGRLSISLDEFIARLNNDKP</sequence>
<keyword evidence="1" id="KW-0812">Transmembrane</keyword>
<accession>A0AAE4EV91</accession>
<dbReference type="AlphaFoldDB" id="A0AAE4EV91"/>
<evidence type="ECO:0000256" key="1">
    <source>
        <dbReference type="SAM" id="Phobius"/>
    </source>
</evidence>
<dbReference type="RefSeq" id="WP_310895338.1">
    <property type="nucleotide sequence ID" value="NZ_JAMQOM010000002.1"/>
</dbReference>
<organism evidence="2 3">
    <name type="scientific">Haloarcula terrestris</name>
    <dbReference type="NCBI Taxonomy" id="2950533"/>
    <lineage>
        <taxon>Archaea</taxon>
        <taxon>Methanobacteriati</taxon>
        <taxon>Methanobacteriota</taxon>
        <taxon>Stenosarchaea group</taxon>
        <taxon>Halobacteria</taxon>
        <taxon>Halobacteriales</taxon>
        <taxon>Haloarculaceae</taxon>
        <taxon>Haloarcula</taxon>
    </lineage>
</organism>
<feature type="transmembrane region" description="Helical" evidence="1">
    <location>
        <begin position="7"/>
        <end position="33"/>
    </location>
</feature>
<evidence type="ECO:0000313" key="2">
    <source>
        <dbReference type="EMBL" id="MDS0220662.1"/>
    </source>
</evidence>